<accession>W8BYI0</accession>
<dbReference type="OrthoDB" id="5399929at2759"/>
<dbReference type="EMBL" id="GAMC01002163">
    <property type="protein sequence ID" value="JAC04393.1"/>
    <property type="molecule type" value="mRNA"/>
</dbReference>
<evidence type="ECO:0000313" key="1">
    <source>
        <dbReference type="EMBL" id="JAC04393.1"/>
    </source>
</evidence>
<protein>
    <submittedName>
        <fullName evidence="1">Uncharacterized protein</fullName>
    </submittedName>
</protein>
<name>W8BYI0_CERCA</name>
<reference evidence="1" key="1">
    <citation type="submission" date="2013-07" db="EMBL/GenBank/DDBJ databases">
        <authorList>
            <person name="Geib S."/>
        </authorList>
    </citation>
    <scope>NUCLEOTIDE SEQUENCE</scope>
</reference>
<reference evidence="1" key="2">
    <citation type="journal article" date="2014" name="BMC Genomics">
        <title>A genomic perspective to assessing quality of mass-reared SIT flies used in Mediterranean fruit fly (Ceratitis capitata) eradication in California.</title>
        <authorList>
            <person name="Calla B."/>
            <person name="Hall B."/>
            <person name="Hou S."/>
            <person name="Geib S.M."/>
        </authorList>
    </citation>
    <scope>NUCLEOTIDE SEQUENCE</scope>
</reference>
<organism evidence="1">
    <name type="scientific">Ceratitis capitata</name>
    <name type="common">Mediterranean fruit fly</name>
    <name type="synonym">Tephritis capitata</name>
    <dbReference type="NCBI Taxonomy" id="7213"/>
    <lineage>
        <taxon>Eukaryota</taxon>
        <taxon>Metazoa</taxon>
        <taxon>Ecdysozoa</taxon>
        <taxon>Arthropoda</taxon>
        <taxon>Hexapoda</taxon>
        <taxon>Insecta</taxon>
        <taxon>Pterygota</taxon>
        <taxon>Neoptera</taxon>
        <taxon>Endopterygota</taxon>
        <taxon>Diptera</taxon>
        <taxon>Brachycera</taxon>
        <taxon>Muscomorpha</taxon>
        <taxon>Tephritoidea</taxon>
        <taxon>Tephritidae</taxon>
        <taxon>Ceratitis</taxon>
        <taxon>Ceratitis</taxon>
    </lineage>
</organism>
<dbReference type="AlphaFoldDB" id="W8BYI0"/>
<proteinExistence type="evidence at transcript level"/>
<sequence length="268" mass="30257">MDKMHSSIEKGSENKYLLKRRSKLDSIIEIEKFSIQQPNKLQEQLMNQSVRAEDIDDDNICCLDTEENESSNKIGSSKLTQNSLNLSEKKNETGLPSNALELVIEKYTLDELLEKYLDCGKDTKLKHYNTIAKTMSKGMSDNSKIKEGILEALSENHSKDFLDHAIRENLASVVCDRLNLPSVIEYVCEKSKINTACRANLFAQIPDILKHCKQDAERLKVLQTMFGSSSLKDSDILDLIQTLLRMRSMDKTMSVTVSEAAIDSSSNL</sequence>